<feature type="domain" description="Helicase C-terminal" evidence="13">
    <location>
        <begin position="337"/>
        <end position="498"/>
    </location>
</feature>
<dbReference type="PROSITE" id="PS51194">
    <property type="entry name" value="HELICASE_CTER"/>
    <property type="match status" value="1"/>
</dbReference>
<dbReference type="AlphaFoldDB" id="A0A9P6FYT5"/>
<evidence type="ECO:0000256" key="6">
    <source>
        <dbReference type="ARBA" id="ARBA00022801"/>
    </source>
</evidence>
<dbReference type="InterPro" id="IPR050699">
    <property type="entry name" value="RNA-DNA_Helicase"/>
</dbReference>
<dbReference type="GO" id="GO:0045025">
    <property type="term" value="C:mitochondrial degradosome"/>
    <property type="evidence" value="ECO:0007669"/>
    <property type="project" value="TreeGrafter"/>
</dbReference>
<keyword evidence="7 14" id="KW-0347">Helicase</keyword>
<dbReference type="InterPro" id="IPR027417">
    <property type="entry name" value="P-loop_NTPase"/>
</dbReference>
<accession>A0A9P6FYT5</accession>
<dbReference type="Pfam" id="PF22527">
    <property type="entry name" value="DEXQc_Suv3"/>
    <property type="match status" value="1"/>
</dbReference>
<feature type="compositionally biased region" description="Basic and acidic residues" evidence="12">
    <location>
        <begin position="700"/>
        <end position="711"/>
    </location>
</feature>
<dbReference type="PANTHER" id="PTHR12131:SF1">
    <property type="entry name" value="ATP-DEPENDENT RNA HELICASE SUPV3L1, MITOCHONDRIAL-RELATED"/>
    <property type="match status" value="1"/>
</dbReference>
<dbReference type="SMART" id="SM00490">
    <property type="entry name" value="HELICc"/>
    <property type="match status" value="1"/>
</dbReference>
<dbReference type="SUPFAM" id="SSF52540">
    <property type="entry name" value="P-loop containing nucleoside triphosphate hydrolases"/>
    <property type="match status" value="1"/>
</dbReference>
<evidence type="ECO:0000256" key="10">
    <source>
        <dbReference type="ARBA" id="ARBA00023128"/>
    </source>
</evidence>
<dbReference type="FunFam" id="3.40.50.300:FF:000269">
    <property type="entry name" value="ATP-dependent RNA helicase SUPV3L1, mitochondrial"/>
    <property type="match status" value="1"/>
</dbReference>
<dbReference type="GO" id="GO:0016787">
    <property type="term" value="F:hydrolase activity"/>
    <property type="evidence" value="ECO:0007669"/>
    <property type="project" value="UniProtKB-KW"/>
</dbReference>
<dbReference type="GO" id="GO:0005524">
    <property type="term" value="F:ATP binding"/>
    <property type="evidence" value="ECO:0007669"/>
    <property type="project" value="UniProtKB-KW"/>
</dbReference>
<feature type="region of interest" description="Disordered" evidence="12">
    <location>
        <begin position="659"/>
        <end position="711"/>
    </location>
</feature>
<keyword evidence="8" id="KW-0067">ATP-binding</keyword>
<evidence type="ECO:0000256" key="12">
    <source>
        <dbReference type="SAM" id="MobiDB-lite"/>
    </source>
</evidence>
<dbReference type="Gene3D" id="1.20.58.1080">
    <property type="match status" value="1"/>
</dbReference>
<dbReference type="FunFam" id="3.40.50.300:FF:000957">
    <property type="entry name" value="ATP-dependent RNA helicase SUV3L, mitochondrial"/>
    <property type="match status" value="1"/>
</dbReference>
<dbReference type="InterPro" id="IPR041082">
    <property type="entry name" value="Suv3_C_1"/>
</dbReference>
<dbReference type="Gene3D" id="3.40.50.300">
    <property type="entry name" value="P-loop containing nucleotide triphosphate hydrolases"/>
    <property type="match status" value="2"/>
</dbReference>
<keyword evidence="10" id="KW-0496">Mitochondrion</keyword>
<sequence length="711" mass="79614">MTRPSRGAPYRQNEYSPQRDRDSAFDSYQRRFGGNEFTGSWETTALRKAIEKFKRPDQMPQQLVYLGTSQEVADGLVEKFTEQVLLGKIPELSKDKVIQMAMNSLEPGMTFKSMGVTKEEAAASSLERAFWNAFCIHFENELPQGTKFLMGQLRDISDLRFPAEWNPKARLMKRKIIMHVGPTNSGKTYNALKRLQEAESGAYLSPLRLLAHEVFDKMNHNGTPCNLVTGEERRYGVHDAEGKPCPREAKVVSSTVEMVDLNRIIEVAVVDEIQMLADPDRGWAWVHALLGLPAKEIHLCGEPTVVGLVKKICALTNEEVEVQQYNRLSQLELQEQSIRGDLSKIQKGDCVVTFSRNNIFMLKKAIEAETGLRCAVAYGNLPPESRSAQAKLFNNPDSGYDVLVASDAIGMGLNLNIKRIIFESVEKFDGKVVRSLSLTQLKQIAGRAGRFGTDYAVGKATTLLQNDVPVLQRALAAPMTDLPRAALQPTADMLEKFAVLMPGVPFSHVLRTFDRMSQNSDVFFPALFRTMIGAAEVVDSVKLTIHERISFISAPIQLRNEAVVVAARKIALAVSHSNELPIDQLVHLPRPGPDGEKDLILKSLEVSHRTIMLYLWLSTRFPHVLTGGLESEAAMMKVRCEELIEIALAKERAKMREKAIERQLKRDQKEKSSSSPFNKEDVDRAAREELAKSELTAKGGFEERDEGRDDF</sequence>
<dbReference type="InterPro" id="IPR055206">
    <property type="entry name" value="DEXQc_SUV3"/>
</dbReference>
<dbReference type="EC" id="3.6.4.13" evidence="4"/>
<dbReference type="Pfam" id="PF12513">
    <property type="entry name" value="SUV3_C"/>
    <property type="match status" value="1"/>
</dbReference>
<dbReference type="InterPro" id="IPR022192">
    <property type="entry name" value="SUV3_C"/>
</dbReference>
<evidence type="ECO:0000259" key="13">
    <source>
        <dbReference type="PROSITE" id="PS51194"/>
    </source>
</evidence>
<evidence type="ECO:0000256" key="11">
    <source>
        <dbReference type="ARBA" id="ARBA00047984"/>
    </source>
</evidence>
<evidence type="ECO:0000256" key="7">
    <source>
        <dbReference type="ARBA" id="ARBA00022806"/>
    </source>
</evidence>
<evidence type="ECO:0000256" key="1">
    <source>
        <dbReference type="ARBA" id="ARBA00001936"/>
    </source>
</evidence>
<protein>
    <recommendedName>
        <fullName evidence="4">RNA helicase</fullName>
        <ecNumber evidence="4">3.6.4.13</ecNumber>
    </recommendedName>
</protein>
<feature type="region of interest" description="Disordered" evidence="12">
    <location>
        <begin position="1"/>
        <end position="24"/>
    </location>
</feature>
<evidence type="ECO:0000256" key="8">
    <source>
        <dbReference type="ARBA" id="ARBA00022840"/>
    </source>
</evidence>
<comment type="subcellular location">
    <subcellularLocation>
        <location evidence="3">Mitochondrion</location>
    </subcellularLocation>
</comment>
<feature type="compositionally biased region" description="Basic and acidic residues" evidence="12">
    <location>
        <begin position="659"/>
        <end position="692"/>
    </location>
</feature>
<evidence type="ECO:0000256" key="2">
    <source>
        <dbReference type="ARBA" id="ARBA00001946"/>
    </source>
</evidence>
<evidence type="ECO:0000256" key="9">
    <source>
        <dbReference type="ARBA" id="ARBA00022946"/>
    </source>
</evidence>
<dbReference type="Pfam" id="PF18147">
    <property type="entry name" value="Suv3_C_1"/>
    <property type="match status" value="1"/>
</dbReference>
<dbReference type="PANTHER" id="PTHR12131">
    <property type="entry name" value="ATP-DEPENDENT RNA AND DNA HELICASE"/>
    <property type="match status" value="1"/>
</dbReference>
<dbReference type="CDD" id="cd17913">
    <property type="entry name" value="DEXQc_Suv3"/>
    <property type="match status" value="1"/>
</dbReference>
<evidence type="ECO:0000256" key="5">
    <source>
        <dbReference type="ARBA" id="ARBA00022741"/>
    </source>
</evidence>
<comment type="cofactor">
    <cofactor evidence="1">
        <name>Mn(2+)</name>
        <dbReference type="ChEBI" id="CHEBI:29035"/>
    </cofactor>
</comment>
<dbReference type="Proteomes" id="UP000780801">
    <property type="component" value="Unassembled WGS sequence"/>
</dbReference>
<dbReference type="InterPro" id="IPR044774">
    <property type="entry name" value="Suv3_DEXQc"/>
</dbReference>
<dbReference type="GO" id="GO:0003724">
    <property type="term" value="F:RNA helicase activity"/>
    <property type="evidence" value="ECO:0007669"/>
    <property type="project" value="UniProtKB-EC"/>
</dbReference>
<gene>
    <name evidence="14" type="primary">SUV3</name>
    <name evidence="14" type="ORF">BGW38_009995</name>
</gene>
<evidence type="ECO:0000313" key="15">
    <source>
        <dbReference type="Proteomes" id="UP000780801"/>
    </source>
</evidence>
<evidence type="ECO:0000256" key="3">
    <source>
        <dbReference type="ARBA" id="ARBA00004173"/>
    </source>
</evidence>
<evidence type="ECO:0000256" key="4">
    <source>
        <dbReference type="ARBA" id="ARBA00012552"/>
    </source>
</evidence>
<dbReference type="Gene3D" id="1.20.272.40">
    <property type="match status" value="1"/>
</dbReference>
<dbReference type="Pfam" id="PF00271">
    <property type="entry name" value="Helicase_C"/>
    <property type="match status" value="1"/>
</dbReference>
<dbReference type="CDD" id="cd18805">
    <property type="entry name" value="SF2_C_suv3"/>
    <property type="match status" value="1"/>
</dbReference>
<evidence type="ECO:0000313" key="14">
    <source>
        <dbReference type="EMBL" id="KAF9583221.1"/>
    </source>
</evidence>
<organism evidence="14 15">
    <name type="scientific">Lunasporangiospora selenospora</name>
    <dbReference type="NCBI Taxonomy" id="979761"/>
    <lineage>
        <taxon>Eukaryota</taxon>
        <taxon>Fungi</taxon>
        <taxon>Fungi incertae sedis</taxon>
        <taxon>Mucoromycota</taxon>
        <taxon>Mortierellomycotina</taxon>
        <taxon>Mortierellomycetes</taxon>
        <taxon>Mortierellales</taxon>
        <taxon>Mortierellaceae</taxon>
        <taxon>Lunasporangiospora</taxon>
    </lineage>
</organism>
<dbReference type="GO" id="GO:0000965">
    <property type="term" value="P:mitochondrial RNA 3'-end processing"/>
    <property type="evidence" value="ECO:0007669"/>
    <property type="project" value="TreeGrafter"/>
</dbReference>
<keyword evidence="15" id="KW-1185">Reference proteome</keyword>
<dbReference type="EMBL" id="JAABOA010000771">
    <property type="protein sequence ID" value="KAF9583221.1"/>
    <property type="molecule type" value="Genomic_DNA"/>
</dbReference>
<comment type="cofactor">
    <cofactor evidence="2">
        <name>Mg(2+)</name>
        <dbReference type="ChEBI" id="CHEBI:18420"/>
    </cofactor>
</comment>
<dbReference type="InterPro" id="IPR001650">
    <property type="entry name" value="Helicase_C-like"/>
</dbReference>
<reference evidence="14" key="1">
    <citation type="journal article" date="2020" name="Fungal Divers.">
        <title>Resolving the Mortierellaceae phylogeny through synthesis of multi-gene phylogenetics and phylogenomics.</title>
        <authorList>
            <person name="Vandepol N."/>
            <person name="Liber J."/>
            <person name="Desiro A."/>
            <person name="Na H."/>
            <person name="Kennedy M."/>
            <person name="Barry K."/>
            <person name="Grigoriev I.V."/>
            <person name="Miller A.N."/>
            <person name="O'Donnell K."/>
            <person name="Stajich J.E."/>
            <person name="Bonito G."/>
        </authorList>
    </citation>
    <scope>NUCLEOTIDE SEQUENCE</scope>
    <source>
        <strain evidence="14">KOD1015</strain>
    </source>
</reference>
<feature type="non-terminal residue" evidence="14">
    <location>
        <position position="1"/>
    </location>
</feature>
<comment type="caution">
    <text evidence="14">The sequence shown here is derived from an EMBL/GenBank/DDBJ whole genome shotgun (WGS) entry which is preliminary data.</text>
</comment>
<keyword evidence="6" id="KW-0378">Hydrolase</keyword>
<keyword evidence="5" id="KW-0547">Nucleotide-binding</keyword>
<comment type="catalytic activity">
    <reaction evidence="11">
        <text>ATP + H2O = ADP + phosphate + H(+)</text>
        <dbReference type="Rhea" id="RHEA:13065"/>
        <dbReference type="ChEBI" id="CHEBI:15377"/>
        <dbReference type="ChEBI" id="CHEBI:15378"/>
        <dbReference type="ChEBI" id="CHEBI:30616"/>
        <dbReference type="ChEBI" id="CHEBI:43474"/>
        <dbReference type="ChEBI" id="CHEBI:456216"/>
        <dbReference type="EC" id="3.6.4.13"/>
    </reaction>
</comment>
<dbReference type="OrthoDB" id="6692397at2759"/>
<proteinExistence type="predicted"/>
<keyword evidence="9" id="KW-0809">Transit peptide</keyword>
<name>A0A9P6FYT5_9FUNG</name>